<dbReference type="Pfam" id="PF02639">
    <property type="entry name" value="DUF188"/>
    <property type="match status" value="1"/>
</dbReference>
<accession>A0A6N6JD67</accession>
<dbReference type="PANTHER" id="PTHR35146">
    <property type="entry name" value="UPF0178 PROTEIN YAII"/>
    <property type="match status" value="1"/>
</dbReference>
<dbReference type="Proteomes" id="UP000436822">
    <property type="component" value="Unassembled WGS sequence"/>
</dbReference>
<dbReference type="InterPro" id="IPR003791">
    <property type="entry name" value="UPF0178"/>
</dbReference>
<dbReference type="RefSeq" id="WP_159805156.1">
    <property type="nucleotide sequence ID" value="NZ_BLJE01000001.1"/>
</dbReference>
<protein>
    <recommendedName>
        <fullName evidence="2">UPF0178 protein KIN_13550</fullName>
    </recommendedName>
</protein>
<dbReference type="NCBIfam" id="NF001095">
    <property type="entry name" value="PRK00124.1"/>
    <property type="match status" value="1"/>
</dbReference>
<dbReference type="AlphaFoldDB" id="A0A6N6JD67"/>
<proteinExistence type="inferred from homology"/>
<evidence type="ECO:0000256" key="2">
    <source>
        <dbReference type="HAMAP-Rule" id="MF_00489"/>
    </source>
</evidence>
<dbReference type="OrthoDB" id="9798918at2"/>
<comment type="caution">
    <text evidence="3">The sequence shown here is derived from an EMBL/GenBank/DDBJ whole genome shotgun (WGS) entry which is preliminary data.</text>
</comment>
<comment type="similarity">
    <text evidence="1 2">Belongs to the UPF0178 family.</text>
</comment>
<evidence type="ECO:0000313" key="4">
    <source>
        <dbReference type="Proteomes" id="UP000436822"/>
    </source>
</evidence>
<dbReference type="PANTHER" id="PTHR35146:SF1">
    <property type="entry name" value="UPF0178 PROTEIN YAII"/>
    <property type="match status" value="1"/>
</dbReference>
<reference evidence="3 4" key="1">
    <citation type="submission" date="2019-12" db="EMBL/GenBank/DDBJ databases">
        <title>Litoreibacter badius sp. nov., a novel bacteriochlorophyll a-containing bacterium in the genus Litoreibacter.</title>
        <authorList>
            <person name="Kanamuro M."/>
            <person name="Takabe Y."/>
            <person name="Mori K."/>
            <person name="Takaichi S."/>
            <person name="Hanada S."/>
        </authorList>
    </citation>
    <scope>NUCLEOTIDE SEQUENCE [LARGE SCALE GENOMIC DNA]</scope>
    <source>
        <strain evidence="3 4">K6</strain>
    </source>
</reference>
<organism evidence="3 4">
    <name type="scientific">Litoreibacter roseus</name>
    <dbReference type="NCBI Taxonomy" id="2601869"/>
    <lineage>
        <taxon>Bacteria</taxon>
        <taxon>Pseudomonadati</taxon>
        <taxon>Pseudomonadota</taxon>
        <taxon>Alphaproteobacteria</taxon>
        <taxon>Rhodobacterales</taxon>
        <taxon>Roseobacteraceae</taxon>
        <taxon>Litoreibacter</taxon>
    </lineage>
</organism>
<sequence>MVEILVDADACPVKEEIYKVAYRLKVPVILVANSYLRTPNHPLITMQMVDDGFDAADDWIAERAGPSSLVVTADILLAGRALENGATVLAPNGKPFTSANIGGAIANRAIMADLRGGLEQTGGPPPFSGKDRSTFLNALDRELIRLQKS</sequence>
<gene>
    <name evidence="3" type="ORF">KIN_13550</name>
</gene>
<dbReference type="CDD" id="cd18720">
    <property type="entry name" value="PIN_YqxD-like"/>
    <property type="match status" value="1"/>
</dbReference>
<dbReference type="EMBL" id="BLJE01000001">
    <property type="protein sequence ID" value="GFE64281.1"/>
    <property type="molecule type" value="Genomic_DNA"/>
</dbReference>
<dbReference type="HAMAP" id="MF_00489">
    <property type="entry name" value="UPF0178"/>
    <property type="match status" value="1"/>
</dbReference>
<keyword evidence="4" id="KW-1185">Reference proteome</keyword>
<evidence type="ECO:0000313" key="3">
    <source>
        <dbReference type="EMBL" id="GFE64281.1"/>
    </source>
</evidence>
<name>A0A6N6JD67_9RHOB</name>
<evidence type="ECO:0000256" key="1">
    <source>
        <dbReference type="ARBA" id="ARBA00008522"/>
    </source>
</evidence>